<dbReference type="Pfam" id="PF01453">
    <property type="entry name" value="B_lectin"/>
    <property type="match status" value="2"/>
</dbReference>
<feature type="domain" description="Protein kinase" evidence="24">
    <location>
        <begin position="496"/>
        <end position="797"/>
    </location>
</feature>
<evidence type="ECO:0000256" key="8">
    <source>
        <dbReference type="ARBA" id="ARBA00022729"/>
    </source>
</evidence>
<evidence type="ECO:0000256" key="22">
    <source>
        <dbReference type="SAM" id="Phobius"/>
    </source>
</evidence>
<evidence type="ECO:0000256" key="2">
    <source>
        <dbReference type="ARBA" id="ARBA00012513"/>
    </source>
</evidence>
<evidence type="ECO:0000256" key="11">
    <source>
        <dbReference type="ARBA" id="ARBA00022777"/>
    </source>
</evidence>
<dbReference type="SMART" id="SM00220">
    <property type="entry name" value="S_TKc"/>
    <property type="match status" value="1"/>
</dbReference>
<dbReference type="GO" id="GO:0005524">
    <property type="term" value="F:ATP binding"/>
    <property type="evidence" value="ECO:0007669"/>
    <property type="project" value="UniProtKB-KW"/>
</dbReference>
<evidence type="ECO:0000256" key="16">
    <source>
        <dbReference type="ARBA" id="ARBA00023170"/>
    </source>
</evidence>
<evidence type="ECO:0000259" key="25">
    <source>
        <dbReference type="PROSITE" id="PS50026"/>
    </source>
</evidence>
<dbReference type="SMART" id="SM00108">
    <property type="entry name" value="B_lectin"/>
    <property type="match status" value="2"/>
</dbReference>
<keyword evidence="8 23" id="KW-0732">Signal</keyword>
<dbReference type="Gene3D" id="3.30.200.20">
    <property type="entry name" value="Phosphorylase Kinase, domain 1"/>
    <property type="match status" value="2"/>
</dbReference>
<feature type="transmembrane region" description="Helical" evidence="22">
    <location>
        <begin position="1204"/>
        <end position="1226"/>
    </location>
</feature>
<feature type="domain" description="Protein kinase" evidence="24">
    <location>
        <begin position="1275"/>
        <end position="1553"/>
    </location>
</feature>
<feature type="domain" description="EGF-like" evidence="25">
    <location>
        <begin position="1048"/>
        <end position="1086"/>
    </location>
</feature>
<evidence type="ECO:0000256" key="9">
    <source>
        <dbReference type="ARBA" id="ARBA00022734"/>
    </source>
</evidence>
<dbReference type="EMBL" id="SDAM02000033">
    <property type="protein sequence ID" value="KAH6835577.1"/>
    <property type="molecule type" value="Genomic_DNA"/>
</dbReference>
<evidence type="ECO:0000256" key="21">
    <source>
        <dbReference type="SAM" id="MobiDB-lite"/>
    </source>
</evidence>
<dbReference type="GO" id="GO:0004674">
    <property type="term" value="F:protein serine/threonine kinase activity"/>
    <property type="evidence" value="ECO:0007669"/>
    <property type="project" value="UniProtKB-KW"/>
</dbReference>
<feature type="domain" description="Apple" evidence="27">
    <location>
        <begin position="341"/>
        <end position="424"/>
    </location>
</feature>
<evidence type="ECO:0000256" key="7">
    <source>
        <dbReference type="ARBA" id="ARBA00022692"/>
    </source>
</evidence>
<evidence type="ECO:0000256" key="19">
    <source>
        <dbReference type="ARBA" id="ARBA00048679"/>
    </source>
</evidence>
<feature type="region of interest" description="Disordered" evidence="21">
    <location>
        <begin position="1556"/>
        <end position="1592"/>
    </location>
</feature>
<reference evidence="28 29" key="1">
    <citation type="journal article" date="2021" name="Nat. Commun.">
        <title>Incipient diploidization of the medicinal plant Perilla within 10,000 years.</title>
        <authorList>
            <person name="Zhang Y."/>
            <person name="Shen Q."/>
            <person name="Leng L."/>
            <person name="Zhang D."/>
            <person name="Chen S."/>
            <person name="Shi Y."/>
            <person name="Ning Z."/>
            <person name="Chen S."/>
        </authorList>
    </citation>
    <scope>NUCLEOTIDE SEQUENCE [LARGE SCALE GENOMIC DNA]</scope>
    <source>
        <strain evidence="29">cv. PC099</strain>
    </source>
</reference>
<keyword evidence="20" id="KW-0245">EGF-like domain</keyword>
<comment type="catalytic activity">
    <reaction evidence="18">
        <text>L-threonyl-[protein] + ATP = O-phospho-L-threonyl-[protein] + ADP + H(+)</text>
        <dbReference type="Rhea" id="RHEA:46608"/>
        <dbReference type="Rhea" id="RHEA-COMP:11060"/>
        <dbReference type="Rhea" id="RHEA-COMP:11605"/>
        <dbReference type="ChEBI" id="CHEBI:15378"/>
        <dbReference type="ChEBI" id="CHEBI:30013"/>
        <dbReference type="ChEBI" id="CHEBI:30616"/>
        <dbReference type="ChEBI" id="CHEBI:61977"/>
        <dbReference type="ChEBI" id="CHEBI:456216"/>
        <dbReference type="EC" id="2.7.11.1"/>
    </reaction>
</comment>
<dbReference type="PANTHER" id="PTHR32444:SF118">
    <property type="entry name" value="OS09G0551150 PROTEIN"/>
    <property type="match status" value="1"/>
</dbReference>
<keyword evidence="5" id="KW-0597">Phosphoprotein</keyword>
<evidence type="ECO:0000259" key="27">
    <source>
        <dbReference type="PROSITE" id="PS50948"/>
    </source>
</evidence>
<evidence type="ECO:0000256" key="1">
    <source>
        <dbReference type="ARBA" id="ARBA00004251"/>
    </source>
</evidence>
<dbReference type="SMART" id="SM00473">
    <property type="entry name" value="PAN_AP"/>
    <property type="match status" value="2"/>
</dbReference>
<keyword evidence="13 22" id="KW-1133">Transmembrane helix</keyword>
<dbReference type="InterPro" id="IPR000719">
    <property type="entry name" value="Prot_kinase_dom"/>
</dbReference>
<comment type="caution">
    <text evidence="28">The sequence shown here is derived from an EMBL/GenBank/DDBJ whole genome shotgun (WGS) entry which is preliminary data.</text>
</comment>
<dbReference type="InterPro" id="IPR001245">
    <property type="entry name" value="Ser-Thr/Tyr_kinase_cat_dom"/>
</dbReference>
<dbReference type="FunFam" id="1.10.510.10:FF:000060">
    <property type="entry name" value="G-type lectin S-receptor-like serine/threonine-protein kinase"/>
    <property type="match status" value="1"/>
</dbReference>
<evidence type="ECO:0000256" key="5">
    <source>
        <dbReference type="ARBA" id="ARBA00022553"/>
    </source>
</evidence>
<dbReference type="SUPFAM" id="SSF56112">
    <property type="entry name" value="Protein kinase-like (PK-like)"/>
    <property type="match status" value="2"/>
</dbReference>
<dbReference type="PROSITE" id="PS50927">
    <property type="entry name" value="BULB_LECTIN"/>
    <property type="match status" value="2"/>
</dbReference>
<dbReference type="EC" id="2.7.11.1" evidence="2"/>
<keyword evidence="9" id="KW-0430">Lectin</keyword>
<dbReference type="GO" id="GO:0030246">
    <property type="term" value="F:carbohydrate binding"/>
    <property type="evidence" value="ECO:0007669"/>
    <property type="project" value="UniProtKB-KW"/>
</dbReference>
<comment type="caution">
    <text evidence="20">Lacks conserved residue(s) required for the propagation of feature annotation.</text>
</comment>
<dbReference type="CDD" id="cd00028">
    <property type="entry name" value="B_lectin"/>
    <property type="match status" value="2"/>
</dbReference>
<proteinExistence type="predicted"/>
<evidence type="ECO:0000256" key="10">
    <source>
        <dbReference type="ARBA" id="ARBA00022741"/>
    </source>
</evidence>
<keyword evidence="4" id="KW-0723">Serine/threonine-protein kinase</keyword>
<dbReference type="CDD" id="cd14066">
    <property type="entry name" value="STKc_IRAK"/>
    <property type="match status" value="1"/>
</dbReference>
<feature type="domain" description="Bulb-type lectin" evidence="26">
    <location>
        <begin position="27"/>
        <end position="150"/>
    </location>
</feature>
<evidence type="ECO:0000256" key="6">
    <source>
        <dbReference type="ARBA" id="ARBA00022679"/>
    </source>
</evidence>
<accession>A0AAD4JKQ8</accession>
<evidence type="ECO:0000256" key="20">
    <source>
        <dbReference type="PROSITE-ProRule" id="PRU00076"/>
    </source>
</evidence>
<evidence type="ECO:0000313" key="28">
    <source>
        <dbReference type="EMBL" id="KAH6835577.1"/>
    </source>
</evidence>
<dbReference type="InterPro" id="IPR008271">
    <property type="entry name" value="Ser/Thr_kinase_AS"/>
</dbReference>
<organism evidence="28 29">
    <name type="scientific">Perilla frutescens var. hirtella</name>
    <name type="common">Perilla citriodora</name>
    <name type="synonym">Perilla setoyensis</name>
    <dbReference type="NCBI Taxonomy" id="608512"/>
    <lineage>
        <taxon>Eukaryota</taxon>
        <taxon>Viridiplantae</taxon>
        <taxon>Streptophyta</taxon>
        <taxon>Embryophyta</taxon>
        <taxon>Tracheophyta</taxon>
        <taxon>Spermatophyta</taxon>
        <taxon>Magnoliopsida</taxon>
        <taxon>eudicotyledons</taxon>
        <taxon>Gunneridae</taxon>
        <taxon>Pentapetalae</taxon>
        <taxon>asterids</taxon>
        <taxon>lamiids</taxon>
        <taxon>Lamiales</taxon>
        <taxon>Lamiaceae</taxon>
        <taxon>Nepetoideae</taxon>
        <taxon>Elsholtzieae</taxon>
        <taxon>Perilla</taxon>
    </lineage>
</organism>
<evidence type="ECO:0000256" key="23">
    <source>
        <dbReference type="SAM" id="SignalP"/>
    </source>
</evidence>
<evidence type="ECO:0000313" key="29">
    <source>
        <dbReference type="Proteomes" id="UP001190926"/>
    </source>
</evidence>
<evidence type="ECO:0000256" key="17">
    <source>
        <dbReference type="ARBA" id="ARBA00023180"/>
    </source>
</evidence>
<evidence type="ECO:0000256" key="14">
    <source>
        <dbReference type="ARBA" id="ARBA00023136"/>
    </source>
</evidence>
<dbReference type="Gene3D" id="1.10.510.10">
    <property type="entry name" value="Transferase(Phosphotransferase) domain 1"/>
    <property type="match status" value="2"/>
</dbReference>
<name>A0AAD4JKQ8_PERFH</name>
<comment type="catalytic activity">
    <reaction evidence="19">
        <text>L-seryl-[protein] + ATP = O-phospho-L-seryl-[protein] + ADP + H(+)</text>
        <dbReference type="Rhea" id="RHEA:17989"/>
        <dbReference type="Rhea" id="RHEA-COMP:9863"/>
        <dbReference type="Rhea" id="RHEA-COMP:11604"/>
        <dbReference type="ChEBI" id="CHEBI:15378"/>
        <dbReference type="ChEBI" id="CHEBI:29999"/>
        <dbReference type="ChEBI" id="CHEBI:30616"/>
        <dbReference type="ChEBI" id="CHEBI:83421"/>
        <dbReference type="ChEBI" id="CHEBI:456216"/>
        <dbReference type="EC" id="2.7.11.1"/>
    </reaction>
</comment>
<dbReference type="PANTHER" id="PTHR32444">
    <property type="entry name" value="BULB-TYPE LECTIN DOMAIN-CONTAINING PROTEIN"/>
    <property type="match status" value="1"/>
</dbReference>
<sequence>MAQVMFNKILFKLFLSISFVSCWADLTDTLFHNQTIAIGQNLVSESQVFELGFFRPGISGNVFLGIWYKATPDIVVWVANRNNPITTPSQEEVVFAISKNGSLAISSTGGSVIWSTNPSRKASNPVVQLLDTGNLVVVDETTEGYIWQSFDYPTDTWLPGMTMVADMDAAGVKTNLTSWRNSDDPSPGDFVVRIENQGLPEIVIYKGTTKRFRNGKWNGLYFNGIPRFRSALPKPEFIFKEERLISMSRPYDSSVITRATLDISGSAHRYTMNPRRDKWNPVYTFPRDQCDEYGHCGPNAICTVENAQRCDCFRGFSPKFQNDWDLQDWSGGCARNAALNCESGDDFVEVRGVKYPDMLGFWLNSSMSLDECKVECLKNCRCTACANPYITNGGSGCLMWYGDLVDTRELSEADSMQNIYIRVPVLELDFTNNQEEKRPIQIVLISIASGVIVSSIINGGIHMLTRWKKRELKRKQEDIELPLIKMATILKATNNFSRENVIGKGGFGPVYMGNLSEGEQIAVKRLSRSSGQGLEEFKNEVILIAKLQHRNLVRLLGCCIEGEERVLIYEYLQNKSLDYLLFDPDRKTVLTWPKRYEIIMGIARGLLYLHHDSSGYMAPEYANYGKFSVKSDIFSLGVVLIEIISGKKNRGFEDCHHYHSLLSHAWLLWKEKRIMEVMDKCLNNTYMESQVKRCIHVGLLCVQNFLEDRPVMSSVVLMLASDGAVLPEPKEPGYFIERSCSSVGSCTSPTMKMNRSASKVLPSSASLTPLAKRSAFIDLPDGILILKVGAVDDHTLFPNQTLLIGQTLVSHNQVFEMGFFSPGKSSNRFLGIWYKTTPDVVVWVANRNDPITDSQVVVFTISRNGSLVISRDGSIIWSANPSTVTSNPFLQLLDTGNLVLVDNTTEVYLWQSFDYPTDTILPGMKFIDDPDSGVERYLTSWKNLDDPSHGDFVHKIKNQGLPDVVTLRGATKRYRQGQWNGIYFGGGPRFPSANYKPELVFKEDRLISLGEPYEGSVLMRATLDTSGTILLHTMNDRKDKWNLALTFPQDTCDEYGICGPNGICRSRTDNPVRCQCLKGFIPKFQKQWDLQDWSGGCTRTKPLNCQKGDGFLEVRGVKYPDMLRFQLNRTMSLGECKVECLKNCSCTAYANPFITNEGSGCLMWFSHLIDIRELSAADSMQNIYIRIPVSEQDEEEEKKRPMKLILISIASGVLVSAFINGGILFMTRRKRREAQANAETLILFSLCFIVDKRYGDDLELPVIKMAIIVQATNNFSMENMIGVGGFGPVYKGNMPLGQEIAVKRLSRSSTQGLEEFKNEIMVIAKLQHRNLVRLLGCCIEEEERMLIYEYLQNKSLDHFVFDDNRRTLLTWPKRYDIIMGIARGLLYLHHDSRLKIIHRDLKTSNILLDGNLNPKISDFGLARIFEEDQSLARTKRVVGTFGYMSPEYAIDGKFSEKSDIFSLGVVLLEIISGEKNRGFEHCDHYLNLLGHAWLLWKENKIMELMDECLNDTFIESQVKRCMQVGLLCVQKFAKDRPTMPSVVSMLGTDDAILPEPKEPGFFIERNSSPNRSYASPSKSEDGTITITDLEAR</sequence>
<dbReference type="InterPro" id="IPR000742">
    <property type="entry name" value="EGF"/>
</dbReference>
<keyword evidence="29" id="KW-1185">Reference proteome</keyword>
<comment type="subcellular location">
    <subcellularLocation>
        <location evidence="1">Cell membrane</location>
        <topology evidence="1">Single-pass type I membrane protein</topology>
    </subcellularLocation>
</comment>
<keyword evidence="15" id="KW-1015">Disulfide bond</keyword>
<feature type="domain" description="Apple" evidence="27">
    <location>
        <begin position="1105"/>
        <end position="1188"/>
    </location>
</feature>
<dbReference type="Pfam" id="PF07714">
    <property type="entry name" value="PK_Tyr_Ser-Thr"/>
    <property type="match status" value="3"/>
</dbReference>
<dbReference type="FunFam" id="2.90.10.10:FF:000005">
    <property type="entry name" value="G-type lectin S-receptor-like serine/threonine-protein kinase"/>
    <property type="match status" value="1"/>
</dbReference>
<keyword evidence="7 22" id="KW-0812">Transmembrane</keyword>
<dbReference type="Proteomes" id="UP001190926">
    <property type="component" value="Unassembled WGS sequence"/>
</dbReference>
<gene>
    <name evidence="28" type="ORF">C2S53_003119</name>
</gene>
<feature type="domain" description="Bulb-type lectin" evidence="26">
    <location>
        <begin position="793"/>
        <end position="913"/>
    </location>
</feature>
<feature type="signal peptide" evidence="23">
    <location>
        <begin position="1"/>
        <end position="24"/>
    </location>
</feature>
<dbReference type="SUPFAM" id="SSF51110">
    <property type="entry name" value="alpha-D-mannose-specific plant lectins"/>
    <property type="match status" value="2"/>
</dbReference>
<dbReference type="PROSITE" id="PS50026">
    <property type="entry name" value="EGF_3"/>
    <property type="match status" value="1"/>
</dbReference>
<dbReference type="PROSITE" id="PS00108">
    <property type="entry name" value="PROTEIN_KINASE_ST"/>
    <property type="match status" value="1"/>
</dbReference>
<dbReference type="PROSITE" id="PS50948">
    <property type="entry name" value="PAN"/>
    <property type="match status" value="2"/>
</dbReference>
<keyword evidence="10" id="KW-0547">Nucleotide-binding</keyword>
<dbReference type="Pfam" id="PF08276">
    <property type="entry name" value="PAN_2"/>
    <property type="match status" value="2"/>
</dbReference>
<protein>
    <recommendedName>
        <fullName evidence="2">non-specific serine/threonine protein kinase</fullName>
        <ecNumber evidence="2">2.7.11.1</ecNumber>
    </recommendedName>
</protein>
<dbReference type="Gene3D" id="3.50.4.10">
    <property type="entry name" value="Hepatocyte Growth Factor"/>
    <property type="match status" value="1"/>
</dbReference>
<evidence type="ECO:0000256" key="12">
    <source>
        <dbReference type="ARBA" id="ARBA00022840"/>
    </source>
</evidence>
<evidence type="ECO:0000256" key="13">
    <source>
        <dbReference type="ARBA" id="ARBA00022989"/>
    </source>
</evidence>
<keyword evidence="12" id="KW-0067">ATP-binding</keyword>
<dbReference type="InterPro" id="IPR011009">
    <property type="entry name" value="Kinase-like_dom_sf"/>
</dbReference>
<dbReference type="Pfam" id="PF00954">
    <property type="entry name" value="S_locus_glycop"/>
    <property type="match status" value="2"/>
</dbReference>
<dbReference type="InterPro" id="IPR001480">
    <property type="entry name" value="Bulb-type_lectin_dom"/>
</dbReference>
<evidence type="ECO:0000256" key="3">
    <source>
        <dbReference type="ARBA" id="ARBA00022475"/>
    </source>
</evidence>
<dbReference type="InterPro" id="IPR003609">
    <property type="entry name" value="Pan_app"/>
</dbReference>
<dbReference type="InterPro" id="IPR000858">
    <property type="entry name" value="S_locus_glycoprot_dom"/>
</dbReference>
<keyword evidence="6" id="KW-0808">Transferase</keyword>
<dbReference type="CDD" id="cd01098">
    <property type="entry name" value="PAN_AP_plant"/>
    <property type="match status" value="2"/>
</dbReference>
<dbReference type="FunFam" id="2.90.10.10:FF:000009">
    <property type="entry name" value="Receptor-like serine/threonine-protein kinase SD1-8"/>
    <property type="match status" value="1"/>
</dbReference>
<feature type="chain" id="PRO_5042261049" description="non-specific serine/threonine protein kinase" evidence="23">
    <location>
        <begin position="25"/>
        <end position="1592"/>
    </location>
</feature>
<evidence type="ECO:0000259" key="26">
    <source>
        <dbReference type="PROSITE" id="PS50927"/>
    </source>
</evidence>
<keyword evidence="11" id="KW-0418">Kinase</keyword>
<keyword evidence="3" id="KW-1003">Cell membrane</keyword>
<dbReference type="InterPro" id="IPR036426">
    <property type="entry name" value="Bulb-type_lectin_dom_sf"/>
</dbReference>
<dbReference type="FunFam" id="3.30.200.20:FF:000195">
    <property type="entry name" value="G-type lectin S-receptor-like serine/threonine-protein kinase"/>
    <property type="match status" value="2"/>
</dbReference>
<keyword evidence="16" id="KW-0675">Receptor</keyword>
<evidence type="ECO:0000256" key="4">
    <source>
        <dbReference type="ARBA" id="ARBA00022527"/>
    </source>
</evidence>
<dbReference type="GO" id="GO:0048544">
    <property type="term" value="P:recognition of pollen"/>
    <property type="evidence" value="ECO:0007669"/>
    <property type="project" value="InterPro"/>
</dbReference>
<keyword evidence="14 22" id="KW-0472">Membrane</keyword>
<keyword evidence="17" id="KW-0325">Glycoprotein</keyword>
<evidence type="ECO:0000256" key="15">
    <source>
        <dbReference type="ARBA" id="ARBA00023157"/>
    </source>
</evidence>
<dbReference type="PROSITE" id="PS50011">
    <property type="entry name" value="PROTEIN_KINASE_DOM"/>
    <property type="match status" value="2"/>
</dbReference>
<feature type="compositionally biased region" description="Polar residues" evidence="21">
    <location>
        <begin position="1565"/>
        <end position="1586"/>
    </location>
</feature>
<dbReference type="GO" id="GO:0005886">
    <property type="term" value="C:plasma membrane"/>
    <property type="evidence" value="ECO:0007669"/>
    <property type="project" value="UniProtKB-SubCell"/>
</dbReference>
<evidence type="ECO:0000256" key="18">
    <source>
        <dbReference type="ARBA" id="ARBA00047899"/>
    </source>
</evidence>
<evidence type="ECO:0000259" key="24">
    <source>
        <dbReference type="PROSITE" id="PS50011"/>
    </source>
</evidence>
<dbReference type="Gene3D" id="2.90.10.10">
    <property type="entry name" value="Bulb-type lectin domain"/>
    <property type="match status" value="2"/>
</dbReference>